<protein>
    <recommendedName>
        <fullName evidence="8">Abasic site processing protein</fullName>
        <ecNumber evidence="8">3.4.-.-</ecNumber>
    </recommendedName>
</protein>
<keyword evidence="4 8" id="KW-0378">Hydrolase</keyword>
<dbReference type="Pfam" id="PF02586">
    <property type="entry name" value="SRAP"/>
    <property type="match status" value="1"/>
</dbReference>
<evidence type="ECO:0000256" key="8">
    <source>
        <dbReference type="RuleBase" id="RU364100"/>
    </source>
</evidence>
<dbReference type="GO" id="GO:0016829">
    <property type="term" value="F:lyase activity"/>
    <property type="evidence" value="ECO:0007669"/>
    <property type="project" value="UniProtKB-KW"/>
</dbReference>
<evidence type="ECO:0000256" key="5">
    <source>
        <dbReference type="ARBA" id="ARBA00023124"/>
    </source>
</evidence>
<comment type="similarity">
    <text evidence="1 8">Belongs to the SOS response-associated peptidase family.</text>
</comment>
<evidence type="ECO:0000313" key="10">
    <source>
        <dbReference type="Proteomes" id="UP000661507"/>
    </source>
</evidence>
<keyword evidence="10" id="KW-1185">Reference proteome</keyword>
<reference evidence="9" key="1">
    <citation type="journal article" date="2014" name="Int. J. Syst. Evol. Microbiol.">
        <title>Complete genome sequence of Corynebacterium casei LMG S-19264T (=DSM 44701T), isolated from a smear-ripened cheese.</title>
        <authorList>
            <consortium name="US DOE Joint Genome Institute (JGI-PGF)"/>
            <person name="Walter F."/>
            <person name="Albersmeier A."/>
            <person name="Kalinowski J."/>
            <person name="Ruckert C."/>
        </authorList>
    </citation>
    <scope>NUCLEOTIDE SEQUENCE</scope>
    <source>
        <strain evidence="9">CGMCC 1.3617</strain>
    </source>
</reference>
<name>A0A917KJ29_9PROT</name>
<dbReference type="SUPFAM" id="SSF143081">
    <property type="entry name" value="BB1717-like"/>
    <property type="match status" value="1"/>
</dbReference>
<dbReference type="GO" id="GO:0003697">
    <property type="term" value="F:single-stranded DNA binding"/>
    <property type="evidence" value="ECO:0007669"/>
    <property type="project" value="InterPro"/>
</dbReference>
<evidence type="ECO:0000313" key="9">
    <source>
        <dbReference type="EMBL" id="GGJ14451.1"/>
    </source>
</evidence>
<keyword evidence="7" id="KW-0456">Lyase</keyword>
<proteinExistence type="inferred from homology"/>
<evidence type="ECO:0000256" key="2">
    <source>
        <dbReference type="ARBA" id="ARBA00022670"/>
    </source>
</evidence>
<evidence type="ECO:0000256" key="7">
    <source>
        <dbReference type="ARBA" id="ARBA00023239"/>
    </source>
</evidence>
<comment type="caution">
    <text evidence="9">The sequence shown here is derived from an EMBL/GenBank/DDBJ whole genome shotgun (WGS) entry which is preliminary data.</text>
</comment>
<sequence length="325" mass="35873">MHPDGLRLDDGGGAASGHYLTFSCSGDASVCHAYRAVGIAQAIERFGPAIRKRELERRLRCGICGNRNIRMSLAVDAGSADYQARRGPIPQVTARWPDELEDVWEDYMCNLYSIVSNQAAIRQLAMTLNDIAGNLAPMPGVFPDYAAPIVRNTPDGRELAMARWGMPSPAFVLKGRNTDPGVTNVRNTASPHWRRWLGVEHRCLVPFTSFSEPEPQPDGKKPPAWFALGEERPLAFFAGIWTPQWKSVRKVKEGEVTADLFAFLTCEPNAEVGAIHPKAMPVILTEEDEREAWMTAPWDEAKALQRPLPDGALTIVARGEKRDGG</sequence>
<dbReference type="Gene3D" id="3.90.1680.20">
    <property type="match status" value="2"/>
</dbReference>
<dbReference type="Proteomes" id="UP000661507">
    <property type="component" value="Unassembled WGS sequence"/>
</dbReference>
<evidence type="ECO:0000256" key="6">
    <source>
        <dbReference type="ARBA" id="ARBA00023125"/>
    </source>
</evidence>
<evidence type="ECO:0000256" key="4">
    <source>
        <dbReference type="ARBA" id="ARBA00022801"/>
    </source>
</evidence>
<keyword evidence="2 8" id="KW-0645">Protease</keyword>
<evidence type="ECO:0000256" key="1">
    <source>
        <dbReference type="ARBA" id="ARBA00008136"/>
    </source>
</evidence>
<dbReference type="AlphaFoldDB" id="A0A917KJ29"/>
<dbReference type="EC" id="3.4.-.-" evidence="8"/>
<dbReference type="GO" id="GO:0008233">
    <property type="term" value="F:peptidase activity"/>
    <property type="evidence" value="ECO:0007669"/>
    <property type="project" value="UniProtKB-KW"/>
</dbReference>
<dbReference type="InterPro" id="IPR036590">
    <property type="entry name" value="SRAP-like"/>
</dbReference>
<dbReference type="InterPro" id="IPR003738">
    <property type="entry name" value="SRAP"/>
</dbReference>
<keyword evidence="6" id="KW-0238">DNA-binding</keyword>
<reference evidence="9" key="2">
    <citation type="submission" date="2020-09" db="EMBL/GenBank/DDBJ databases">
        <authorList>
            <person name="Sun Q."/>
            <person name="Zhou Y."/>
        </authorList>
    </citation>
    <scope>NUCLEOTIDE SEQUENCE</scope>
    <source>
        <strain evidence="9">CGMCC 1.3617</strain>
    </source>
</reference>
<keyword evidence="5" id="KW-0190">Covalent protein-DNA linkage</keyword>
<gene>
    <name evidence="9" type="ORF">GCM10011320_22090</name>
</gene>
<organism evidence="9 10">
    <name type="scientific">Neoroseomonas lacus</name>
    <dbReference type="NCBI Taxonomy" id="287609"/>
    <lineage>
        <taxon>Bacteria</taxon>
        <taxon>Pseudomonadati</taxon>
        <taxon>Pseudomonadota</taxon>
        <taxon>Alphaproteobacteria</taxon>
        <taxon>Acetobacterales</taxon>
        <taxon>Acetobacteraceae</taxon>
        <taxon>Neoroseomonas</taxon>
    </lineage>
</organism>
<dbReference type="PANTHER" id="PTHR13604:SF0">
    <property type="entry name" value="ABASIC SITE PROCESSING PROTEIN HMCES"/>
    <property type="match status" value="1"/>
</dbReference>
<accession>A0A917KJ29</accession>
<keyword evidence="3" id="KW-0227">DNA damage</keyword>
<dbReference type="PROSITE" id="PS51257">
    <property type="entry name" value="PROKAR_LIPOPROTEIN"/>
    <property type="match status" value="1"/>
</dbReference>
<dbReference type="GO" id="GO:0006508">
    <property type="term" value="P:proteolysis"/>
    <property type="evidence" value="ECO:0007669"/>
    <property type="project" value="UniProtKB-KW"/>
</dbReference>
<dbReference type="GO" id="GO:0106300">
    <property type="term" value="P:protein-DNA covalent cross-linking repair"/>
    <property type="evidence" value="ECO:0007669"/>
    <property type="project" value="InterPro"/>
</dbReference>
<dbReference type="EMBL" id="BMKW01000005">
    <property type="protein sequence ID" value="GGJ14451.1"/>
    <property type="molecule type" value="Genomic_DNA"/>
</dbReference>
<evidence type="ECO:0000256" key="3">
    <source>
        <dbReference type="ARBA" id="ARBA00022763"/>
    </source>
</evidence>
<dbReference type="PANTHER" id="PTHR13604">
    <property type="entry name" value="DC12-RELATED"/>
    <property type="match status" value="1"/>
</dbReference>